<dbReference type="Pfam" id="PF02720">
    <property type="entry name" value="DUF222"/>
    <property type="match status" value="1"/>
</dbReference>
<name>A0A2N6T0P7_9CORY</name>
<dbReference type="InterPro" id="IPR003615">
    <property type="entry name" value="HNH_nuc"/>
</dbReference>
<comment type="caution">
    <text evidence="3">The sequence shown here is derived from an EMBL/GenBank/DDBJ whole genome shotgun (WGS) entry which is preliminary data.</text>
</comment>
<dbReference type="CDD" id="cd00085">
    <property type="entry name" value="HNHc"/>
    <property type="match status" value="1"/>
</dbReference>
<evidence type="ECO:0000313" key="4">
    <source>
        <dbReference type="Proteomes" id="UP000235363"/>
    </source>
</evidence>
<feature type="compositionally biased region" description="Basic and acidic residues" evidence="1">
    <location>
        <begin position="523"/>
        <end position="534"/>
    </location>
</feature>
<dbReference type="EMBL" id="PNHF01000005">
    <property type="protein sequence ID" value="PMC62875.1"/>
    <property type="molecule type" value="Genomic_DNA"/>
</dbReference>
<accession>A0A2N6T0P7</accession>
<evidence type="ECO:0000256" key="1">
    <source>
        <dbReference type="SAM" id="MobiDB-lite"/>
    </source>
</evidence>
<feature type="region of interest" description="Disordered" evidence="1">
    <location>
        <begin position="273"/>
        <end position="353"/>
    </location>
</feature>
<dbReference type="Proteomes" id="UP000235363">
    <property type="component" value="Unassembled WGS sequence"/>
</dbReference>
<feature type="region of interest" description="Disordered" evidence="1">
    <location>
        <begin position="479"/>
        <end position="569"/>
    </location>
</feature>
<dbReference type="AlphaFoldDB" id="A0A2N6T0P7"/>
<proteinExistence type="predicted"/>
<evidence type="ECO:0000313" key="3">
    <source>
        <dbReference type="EMBL" id="PMC62875.1"/>
    </source>
</evidence>
<feature type="compositionally biased region" description="Basic and acidic residues" evidence="1">
    <location>
        <begin position="488"/>
        <end position="514"/>
    </location>
</feature>
<evidence type="ECO:0000259" key="2">
    <source>
        <dbReference type="Pfam" id="PF02720"/>
    </source>
</evidence>
<reference evidence="3 4" key="1">
    <citation type="submission" date="2017-09" db="EMBL/GenBank/DDBJ databases">
        <title>Bacterial strain isolated from the female urinary microbiota.</title>
        <authorList>
            <person name="Thomas-White K."/>
            <person name="Kumar N."/>
            <person name="Forster S."/>
            <person name="Putonti C."/>
            <person name="Lawley T."/>
            <person name="Wolfe A.J."/>
        </authorList>
    </citation>
    <scope>NUCLEOTIDE SEQUENCE [LARGE SCALE GENOMIC DNA]</scope>
    <source>
        <strain evidence="3 4">UMB0908</strain>
    </source>
</reference>
<feature type="domain" description="DUF222" evidence="2">
    <location>
        <begin position="61"/>
        <end position="284"/>
    </location>
</feature>
<feature type="region of interest" description="Disordered" evidence="1">
    <location>
        <begin position="197"/>
        <end position="229"/>
    </location>
</feature>
<gene>
    <name evidence="3" type="ORF">CJ204_03230</name>
</gene>
<dbReference type="InterPro" id="IPR003870">
    <property type="entry name" value="DUF222"/>
</dbReference>
<feature type="compositionally biased region" description="Pro residues" evidence="1">
    <location>
        <begin position="326"/>
        <end position="339"/>
    </location>
</feature>
<sequence>MIRYFVPMTNGGDGNDSTCTGRPAGCVADLREAVGHFAAAVDVITGGWDLLDDDARHELYVELETARRRLAIVHTEYLSATANGRVVKQTPAAMRKLVENAHVSRAEARRRLAAAHRLQRAEVQDRPPKHDLPAVRQRVEEGVAGADAVELIHKALDELPERGNELVHVADPHFADLLDKVQVDDLRHLGPMQRALWGLDDPYSDEDRQRRRSVRLSQPDGDNMSRISGHVTPEMGAILRRLWADFAGPGALLPKGADDDRTADQRRHDAVEAGIATGFGSEGSDEGTDEGPSEGPEEGAGEEPDEGSGEGPDTGPDEGPVDGSPPASPAPPSPSPAPNIRPAKRLRPKRGTTSIVVTMHISELAKMTGTALTDVSTTMSIGEAVRGADARDVFLSVMDFRGRNLWFGRSRRAGSPNQYLALCAEEGMSTAPGSSSPPAYCDIHHIDKWDTGGPTDVDAMTLADYVMHGRVDDDRADENRWWTTRAGPPEHREPGRGAARGPEDGARHGPENPKVRWIPPKSMDPDRAPRENHHPLGWLAPGRRIRRFSSRGAGSQGEPDEGVDRVPQA</sequence>
<protein>
    <recommendedName>
        <fullName evidence="2">DUF222 domain-containing protein</fullName>
    </recommendedName>
</protein>
<feature type="compositionally biased region" description="Acidic residues" evidence="1">
    <location>
        <begin position="283"/>
        <end position="308"/>
    </location>
</feature>
<organism evidence="3 4">
    <name type="scientific">Corynebacterium xerosis</name>
    <dbReference type="NCBI Taxonomy" id="1725"/>
    <lineage>
        <taxon>Bacteria</taxon>
        <taxon>Bacillati</taxon>
        <taxon>Actinomycetota</taxon>
        <taxon>Actinomycetes</taxon>
        <taxon>Mycobacteriales</taxon>
        <taxon>Corynebacteriaceae</taxon>
        <taxon>Corynebacterium</taxon>
    </lineage>
</organism>